<evidence type="ECO:0000313" key="2">
    <source>
        <dbReference type="EMBL" id="GJN54999.1"/>
    </source>
</evidence>
<dbReference type="AlphaFoldDB" id="A0A6J4DYQ3"/>
<sequence length="255" mass="27609">MPRALLWTTFVAVLLYLALCAALFVFQRALLYFPQPRAVQAPESTLELPVAEGRLVVTVRSRPGADALLYFGGNAEDVSMNLVQLAGAFPDHALYLMHYPSYGGSSGEPGEALILNDAQRLFDHIHAEHPRVAVVGRSLGSGVAVQLASQRPVSRLVLITPYDSIENVAAGRFPWAPVRWLLKDRYRSADVAGALRVPTLLMLAGDDQVIPRESSDRLAAAFAPGVARLEVLAGAGHNDISLHPRYLALLGEALR</sequence>
<organism evidence="1 3">
    <name type="scientific">Pseudomonas tohonis</name>
    <dbReference type="NCBI Taxonomy" id="2725477"/>
    <lineage>
        <taxon>Bacteria</taxon>
        <taxon>Pseudomonadati</taxon>
        <taxon>Pseudomonadota</taxon>
        <taxon>Gammaproteobacteria</taxon>
        <taxon>Pseudomonadales</taxon>
        <taxon>Pseudomonadaceae</taxon>
        <taxon>Pseudomonas</taxon>
    </lineage>
</organism>
<evidence type="ECO:0000313" key="1">
    <source>
        <dbReference type="EMBL" id="BCG22733.1"/>
    </source>
</evidence>
<dbReference type="Gene3D" id="3.40.50.1820">
    <property type="entry name" value="alpha/beta hydrolase"/>
    <property type="match status" value="1"/>
</dbReference>
<proteinExistence type="predicted"/>
<name>A0A6J4DYQ3_9PSED</name>
<protein>
    <submittedName>
        <fullName evidence="1">Alpha/beta hydrolase</fullName>
    </submittedName>
</protein>
<dbReference type="EMBL" id="AP023189">
    <property type="protein sequence ID" value="BCG22733.1"/>
    <property type="molecule type" value="Genomic_DNA"/>
</dbReference>
<dbReference type="RefSeq" id="WP_173180115.1">
    <property type="nucleotide sequence ID" value="NZ_AP023189.1"/>
</dbReference>
<gene>
    <name evidence="1" type="ORF">TUM18999_09240</name>
    <name evidence="2" type="ORF">TUM20286_47510</name>
</gene>
<dbReference type="PANTHER" id="PTHR12277">
    <property type="entry name" value="ALPHA/BETA HYDROLASE DOMAIN-CONTAINING PROTEIN"/>
    <property type="match status" value="1"/>
</dbReference>
<keyword evidence="4" id="KW-1185">Reference proteome</keyword>
<accession>A0A6J4DYQ3</accession>
<keyword evidence="1" id="KW-0378">Hydrolase</keyword>
<dbReference type="KEGG" id="ptw:TUM18999_09240"/>
<reference evidence="1 3" key="1">
    <citation type="submission" date="2020-05" db="EMBL/GenBank/DDBJ databases">
        <title>Characterization of novel class B3 metallo-beta-lactamase from novel Pseudomonas species.</title>
        <authorList>
            <person name="Yamada K."/>
            <person name="Aoki K."/>
            <person name="Ishii Y."/>
        </authorList>
    </citation>
    <scope>NUCLEOTIDE SEQUENCE [LARGE SCALE GENOMIC DNA]</scope>
    <source>
        <strain evidence="1 3">TUM18999</strain>
        <strain evidence="2 4">TUM20286</strain>
    </source>
</reference>
<dbReference type="GO" id="GO:0016787">
    <property type="term" value="F:hydrolase activity"/>
    <property type="evidence" value="ECO:0007669"/>
    <property type="project" value="UniProtKB-KW"/>
</dbReference>
<dbReference type="Proteomes" id="UP001054892">
    <property type="component" value="Unassembled WGS sequence"/>
</dbReference>
<evidence type="ECO:0000313" key="4">
    <source>
        <dbReference type="Proteomes" id="UP001054892"/>
    </source>
</evidence>
<dbReference type="InterPro" id="IPR029058">
    <property type="entry name" value="AB_hydrolase_fold"/>
</dbReference>
<dbReference type="SUPFAM" id="SSF53474">
    <property type="entry name" value="alpha/beta-Hydrolases"/>
    <property type="match status" value="1"/>
</dbReference>
<evidence type="ECO:0000313" key="3">
    <source>
        <dbReference type="Proteomes" id="UP000509383"/>
    </source>
</evidence>
<dbReference type="Proteomes" id="UP000509383">
    <property type="component" value="Chromosome"/>
</dbReference>
<dbReference type="PANTHER" id="PTHR12277:SF81">
    <property type="entry name" value="PROTEIN ABHD13"/>
    <property type="match status" value="1"/>
</dbReference>
<dbReference type="EMBL" id="BQKM01000014">
    <property type="protein sequence ID" value="GJN54999.1"/>
    <property type="molecule type" value="Genomic_DNA"/>
</dbReference>